<sequence>MKFIRRIFLIAGVLLTGSTLKAQEMLKADGSSDAYKQISRVLGGDACEVPDCAHPVKHITEAFDKQLNEYVFVFHSHVKEDNDRCKNFDRERVEIKTYGPSAANLKGELGETVEYKWKFKIDSGFKAQPTFTHIHQIKAGDGDAGAPVITFTPRFGKPDQFEVIHTGSAKETSQGVLTKVSLADFKGAWVEATETLHYDTHGTYTVTIKRVADGKVLLNYTNKDIDLWRKGTSFCRPKWGIYRSLKSAEYIRDEDVDFADISIREQ</sequence>
<evidence type="ECO:0000313" key="5">
    <source>
        <dbReference type="Proteomes" id="UP000548326"/>
    </source>
</evidence>
<dbReference type="AlphaFoldDB" id="A0A1N6RB04"/>
<feature type="chain" id="PRO_5044563061" description="Polysaccharide lyase" evidence="1">
    <location>
        <begin position="23"/>
        <end position="266"/>
    </location>
</feature>
<reference evidence="4 5" key="1">
    <citation type="submission" date="2020-08" db="EMBL/GenBank/DDBJ databases">
        <title>Genomic Encyclopedia of Type Strains, Phase IV (KMG-V): Genome sequencing to study the core and pangenomes of soil and plant-associated prokaryotes.</title>
        <authorList>
            <person name="Whitman W."/>
        </authorList>
    </citation>
    <scope>NUCLEOTIDE SEQUENCE [LARGE SCALE GENOMIC DNA]</scope>
    <source>
        <strain evidence="2 4">ANJLi2</strain>
        <strain evidence="3 5">MP601</strain>
    </source>
</reference>
<evidence type="ECO:0000313" key="3">
    <source>
        <dbReference type="EMBL" id="MBB6129384.1"/>
    </source>
</evidence>
<dbReference type="RefSeq" id="WP_076370738.1">
    <property type="nucleotide sequence ID" value="NZ_FTMG01000002.1"/>
</dbReference>
<accession>A0A1N6RB04</accession>
<dbReference type="EMBL" id="JACHCB010000002">
    <property type="protein sequence ID" value="MBB6108737.1"/>
    <property type="molecule type" value="Genomic_DNA"/>
</dbReference>
<feature type="signal peptide" evidence="1">
    <location>
        <begin position="1"/>
        <end position="22"/>
    </location>
</feature>
<dbReference type="EMBL" id="JACHCA010000009">
    <property type="protein sequence ID" value="MBB6129384.1"/>
    <property type="molecule type" value="Genomic_DNA"/>
</dbReference>
<dbReference type="STRING" id="354630.SAMN05421821_10227"/>
<evidence type="ECO:0000256" key="1">
    <source>
        <dbReference type="SAM" id="SignalP"/>
    </source>
</evidence>
<evidence type="ECO:0000313" key="2">
    <source>
        <dbReference type="EMBL" id="MBB6108737.1"/>
    </source>
</evidence>
<gene>
    <name evidence="3" type="ORF">HDF22_003510</name>
    <name evidence="2" type="ORF">HDF23_001472</name>
</gene>
<evidence type="ECO:0000313" key="4">
    <source>
        <dbReference type="Proteomes" id="UP000541583"/>
    </source>
</evidence>
<organism evidence="3 5">
    <name type="scientific">Mucilaginibacter lappiensis</name>
    <dbReference type="NCBI Taxonomy" id="354630"/>
    <lineage>
        <taxon>Bacteria</taxon>
        <taxon>Pseudomonadati</taxon>
        <taxon>Bacteroidota</taxon>
        <taxon>Sphingobacteriia</taxon>
        <taxon>Sphingobacteriales</taxon>
        <taxon>Sphingobacteriaceae</taxon>
        <taxon>Mucilaginibacter</taxon>
    </lineage>
</organism>
<comment type="caution">
    <text evidence="3">The sequence shown here is derived from an EMBL/GenBank/DDBJ whole genome shotgun (WGS) entry which is preliminary data.</text>
</comment>
<keyword evidence="4" id="KW-1185">Reference proteome</keyword>
<dbReference type="Proteomes" id="UP000541583">
    <property type="component" value="Unassembled WGS sequence"/>
</dbReference>
<keyword evidence="1" id="KW-0732">Signal</keyword>
<dbReference type="OrthoDB" id="624837at2"/>
<evidence type="ECO:0008006" key="6">
    <source>
        <dbReference type="Google" id="ProtNLM"/>
    </source>
</evidence>
<proteinExistence type="predicted"/>
<name>A0A1N6RB04_9SPHI</name>
<dbReference type="Gene3D" id="2.60.120.200">
    <property type="match status" value="1"/>
</dbReference>
<dbReference type="Proteomes" id="UP000548326">
    <property type="component" value="Unassembled WGS sequence"/>
</dbReference>
<protein>
    <recommendedName>
        <fullName evidence="6">Polysaccharide lyase</fullName>
    </recommendedName>
</protein>